<reference evidence="10" key="1">
    <citation type="submission" date="2020-08" db="EMBL/GenBank/DDBJ databases">
        <title>Chromosome-level assembly of Southern catfish (Silurus meridionalis) provides insights into visual adaptation to the nocturnal and benthic lifestyles.</title>
        <authorList>
            <person name="Zhang Y."/>
            <person name="Wang D."/>
            <person name="Peng Z."/>
        </authorList>
    </citation>
    <scope>NUCLEOTIDE SEQUENCE</scope>
    <source>
        <strain evidence="10">SWU-2019-XX</strain>
        <tissue evidence="10">Muscle</tissue>
    </source>
</reference>
<dbReference type="FunFam" id="2.40.160.110:FF:000003">
    <property type="entry name" value="ATPase H+ transporting accessory protein 1"/>
    <property type="match status" value="1"/>
</dbReference>
<comment type="caution">
    <text evidence="10">The sequence shown here is derived from an EMBL/GenBank/DDBJ whole genome shotgun (WGS) entry which is preliminary data.</text>
</comment>
<dbReference type="InterPro" id="IPR008388">
    <property type="entry name" value="Ac45_acc_su"/>
</dbReference>
<dbReference type="GO" id="GO:0012505">
    <property type="term" value="C:endomembrane system"/>
    <property type="evidence" value="ECO:0007669"/>
    <property type="project" value="UniProtKB-ARBA"/>
</dbReference>
<feature type="signal peptide" evidence="7">
    <location>
        <begin position="1"/>
        <end position="31"/>
    </location>
</feature>
<dbReference type="PANTHER" id="PTHR12471">
    <property type="entry name" value="VACUOLAR ATP SYNTHASE SUBUNIT S1"/>
    <property type="match status" value="1"/>
</dbReference>
<evidence type="ECO:0000259" key="9">
    <source>
        <dbReference type="Pfam" id="PF20520"/>
    </source>
</evidence>
<dbReference type="GO" id="GO:0098588">
    <property type="term" value="C:bounding membrane of organelle"/>
    <property type="evidence" value="ECO:0007669"/>
    <property type="project" value="UniProtKB-ARBA"/>
</dbReference>
<keyword evidence="3 6" id="KW-0812">Transmembrane</keyword>
<dbReference type="InterPro" id="IPR046755">
    <property type="entry name" value="VAS1_LD"/>
</dbReference>
<dbReference type="EMBL" id="JABFDY010000016">
    <property type="protein sequence ID" value="KAF7696150.1"/>
    <property type="molecule type" value="Genomic_DNA"/>
</dbReference>
<organism evidence="10 11">
    <name type="scientific">Silurus meridionalis</name>
    <name type="common">Southern catfish</name>
    <name type="synonym">Silurus soldatovi meridionalis</name>
    <dbReference type="NCBI Taxonomy" id="175797"/>
    <lineage>
        <taxon>Eukaryota</taxon>
        <taxon>Metazoa</taxon>
        <taxon>Chordata</taxon>
        <taxon>Craniata</taxon>
        <taxon>Vertebrata</taxon>
        <taxon>Euteleostomi</taxon>
        <taxon>Actinopterygii</taxon>
        <taxon>Neopterygii</taxon>
        <taxon>Teleostei</taxon>
        <taxon>Ostariophysi</taxon>
        <taxon>Siluriformes</taxon>
        <taxon>Siluridae</taxon>
        <taxon>Silurus</taxon>
    </lineage>
</organism>
<dbReference type="PANTHER" id="PTHR12471:SF2">
    <property type="entry name" value="V-TYPE PROTON ATPASE SUBUNIT S1"/>
    <property type="match status" value="1"/>
</dbReference>
<feature type="domain" description="V-type proton ATPase subunit S1/VOA1 transmembrane" evidence="9">
    <location>
        <begin position="408"/>
        <end position="446"/>
    </location>
</feature>
<evidence type="ECO:0000256" key="6">
    <source>
        <dbReference type="SAM" id="Phobius"/>
    </source>
</evidence>
<keyword evidence="7" id="KW-0732">Signal</keyword>
<feature type="domain" description="V-type proton ATPase subunit S1 luminal" evidence="8">
    <location>
        <begin position="250"/>
        <end position="394"/>
    </location>
</feature>
<gene>
    <name evidence="10" type="ORF">HF521_006244</name>
</gene>
<dbReference type="GO" id="GO:0033176">
    <property type="term" value="C:proton-transporting V-type ATPase complex"/>
    <property type="evidence" value="ECO:0007669"/>
    <property type="project" value="TreeGrafter"/>
</dbReference>
<dbReference type="OrthoDB" id="9985059at2759"/>
<feature type="transmembrane region" description="Helical" evidence="6">
    <location>
        <begin position="414"/>
        <end position="433"/>
    </location>
</feature>
<evidence type="ECO:0000256" key="1">
    <source>
        <dbReference type="ARBA" id="ARBA00004167"/>
    </source>
</evidence>
<dbReference type="Gene3D" id="2.40.160.110">
    <property type="match status" value="1"/>
</dbReference>
<comment type="similarity">
    <text evidence="2">Belongs to the vacuolar ATPase subunit S1 family.</text>
</comment>
<dbReference type="GO" id="GO:0030641">
    <property type="term" value="P:regulation of cellular pH"/>
    <property type="evidence" value="ECO:0007669"/>
    <property type="project" value="TreeGrafter"/>
</dbReference>
<comment type="subcellular location">
    <subcellularLocation>
        <location evidence="1">Membrane</location>
        <topology evidence="1">Single-pass membrane protein</topology>
    </subcellularLocation>
</comment>
<evidence type="ECO:0000313" key="11">
    <source>
        <dbReference type="Proteomes" id="UP000606274"/>
    </source>
</evidence>
<evidence type="ECO:0000313" key="10">
    <source>
        <dbReference type="EMBL" id="KAF7696150.1"/>
    </source>
</evidence>
<evidence type="ECO:0008006" key="12">
    <source>
        <dbReference type="Google" id="ProtNLM"/>
    </source>
</evidence>
<dbReference type="Pfam" id="PF20520">
    <property type="entry name" value="Ac45-VOA1_TM"/>
    <property type="match status" value="1"/>
</dbReference>
<dbReference type="Proteomes" id="UP000606274">
    <property type="component" value="Unassembled WGS sequence"/>
</dbReference>
<evidence type="ECO:0000256" key="4">
    <source>
        <dbReference type="ARBA" id="ARBA00022989"/>
    </source>
</evidence>
<evidence type="ECO:0000256" key="7">
    <source>
        <dbReference type="SAM" id="SignalP"/>
    </source>
</evidence>
<proteinExistence type="inferred from homology"/>
<dbReference type="GO" id="GO:0030659">
    <property type="term" value="C:cytoplasmic vesicle membrane"/>
    <property type="evidence" value="ECO:0007669"/>
    <property type="project" value="UniProtKB-ARBA"/>
</dbReference>
<accession>A0A8T0ASR6</accession>
<protein>
    <recommendedName>
        <fullName evidence="12">V-type proton ATPase subunit S1</fullName>
    </recommendedName>
</protein>
<keyword evidence="5 6" id="KW-0472">Membrane</keyword>
<sequence length="458" mass="50527">MPEVASQSGCVSAMAKFIVLFLFSLLCACRAQVPLIMWTSDGYTLPTLEEPTAGEIVSGAKFESYLKSALTTSPHTVLLFLQAELSMDDFTAYGGVYGNKKDSVFVNLESALQASTTKVLPSLDWTAAESVEEIFQQQLGVPALSVVPSELGQLQLNTAEPSLLLIRLPYTTGAQSKELLRKNDETIGNVLTILQAQSVPYTAVYTGLKPSHVIQDETSMVWGLAGRSLLQAPLQADGKPPVAFNNTEGKPCILLWADQLKLRYDKGNVFDLALLTFNGSATLEGSFCNASVARLVLNYKNVLNFRSLQLIFSMRNSFFPVSARFWSVMEQVVLNYDGQTAIFNGSHDIYNPAEYSFHCQEVSTARNPLLVPRNKDDSATRWTVLFTDFQIQGFNVTGPFSYANDCASFFTPGIWMGLLTALLMVFILTYGLHMIMQLRTMDRFDDPKGPSISVPQNE</sequence>
<evidence type="ECO:0000256" key="3">
    <source>
        <dbReference type="ARBA" id="ARBA00022692"/>
    </source>
</evidence>
<evidence type="ECO:0000256" key="5">
    <source>
        <dbReference type="ARBA" id="ARBA00023136"/>
    </source>
</evidence>
<dbReference type="AlphaFoldDB" id="A0A8T0ASR6"/>
<keyword evidence="4 6" id="KW-1133">Transmembrane helix</keyword>
<feature type="chain" id="PRO_5035922038" description="V-type proton ATPase subunit S1" evidence="7">
    <location>
        <begin position="32"/>
        <end position="458"/>
    </location>
</feature>
<name>A0A8T0ASR6_SILME</name>
<keyword evidence="11" id="KW-1185">Reference proteome</keyword>
<dbReference type="GO" id="GO:0001671">
    <property type="term" value="F:ATPase activator activity"/>
    <property type="evidence" value="ECO:0007669"/>
    <property type="project" value="TreeGrafter"/>
</dbReference>
<evidence type="ECO:0000259" key="8">
    <source>
        <dbReference type="Pfam" id="PF05827"/>
    </source>
</evidence>
<evidence type="ECO:0000256" key="2">
    <source>
        <dbReference type="ARBA" id="ARBA00009037"/>
    </source>
</evidence>
<dbReference type="Pfam" id="PF05827">
    <property type="entry name" value="VAS1_LD"/>
    <property type="match status" value="1"/>
</dbReference>
<dbReference type="InterPro" id="IPR046756">
    <property type="entry name" value="VAS1/VOA1_TM"/>
</dbReference>